<sequence>MIDVFDTMSEVQFNAKGIYQVIRNHFDDKHSDLMTFKKFMKLLRYSLTNLESGSPIGETIELLGRQKSITYLKSAYNYVTNKS</sequence>
<keyword evidence="8" id="KW-1185">Reference proteome</keyword>
<dbReference type="SUPFAM" id="SSF48163">
    <property type="entry name" value="An anticodon-binding domain of class I aminoacyl-tRNA synthetases"/>
    <property type="match status" value="1"/>
</dbReference>
<dbReference type="GO" id="GO:0006412">
    <property type="term" value="P:translation"/>
    <property type="evidence" value="ECO:0007669"/>
    <property type="project" value="UniProtKB-KW"/>
</dbReference>
<evidence type="ECO:0000256" key="4">
    <source>
        <dbReference type="ARBA" id="ARBA00022917"/>
    </source>
</evidence>
<protein>
    <recommendedName>
        <fullName evidence="6">Aminoacyl-tRNA synthetase class I anticodon-binding domain-containing protein</fullName>
    </recommendedName>
</protein>
<dbReference type="EMBL" id="OC886146">
    <property type="protein sequence ID" value="CAD7644475.1"/>
    <property type="molecule type" value="Genomic_DNA"/>
</dbReference>
<keyword evidence="5" id="KW-0030">Aminoacyl-tRNA synthetase</keyword>
<evidence type="ECO:0000256" key="3">
    <source>
        <dbReference type="ARBA" id="ARBA00022840"/>
    </source>
</evidence>
<dbReference type="GO" id="GO:0000049">
    <property type="term" value="F:tRNA binding"/>
    <property type="evidence" value="ECO:0007669"/>
    <property type="project" value="InterPro"/>
</dbReference>
<dbReference type="InterPro" id="IPR020751">
    <property type="entry name" value="aa-tRNA-synth_I_codon-bd_sub2"/>
</dbReference>
<dbReference type="EMBL" id="CAJPIZ010031571">
    <property type="protein sequence ID" value="CAG2120122.1"/>
    <property type="molecule type" value="Genomic_DNA"/>
</dbReference>
<keyword evidence="4" id="KW-0648">Protein biosynthesis</keyword>
<keyword evidence="3" id="KW-0067">ATP-binding</keyword>
<keyword evidence="1" id="KW-0436">Ligase</keyword>
<dbReference type="InterPro" id="IPR045462">
    <property type="entry name" value="aa-tRNA-synth_I_cd-bd"/>
</dbReference>
<name>A0A7R9LML0_9ACAR</name>
<dbReference type="GO" id="GO:0004812">
    <property type="term" value="F:aminoacyl-tRNA ligase activity"/>
    <property type="evidence" value="ECO:0007669"/>
    <property type="project" value="UniProtKB-KW"/>
</dbReference>
<dbReference type="GO" id="GO:0005524">
    <property type="term" value="F:ATP binding"/>
    <property type="evidence" value="ECO:0007669"/>
    <property type="project" value="UniProtKB-KW"/>
</dbReference>
<keyword evidence="2" id="KW-0547">Nucleotide-binding</keyword>
<dbReference type="AlphaFoldDB" id="A0A7R9LML0"/>
<dbReference type="InterPro" id="IPR008925">
    <property type="entry name" value="aa_tRNA-synth_I_cd-bd_sf"/>
</dbReference>
<evidence type="ECO:0000256" key="1">
    <source>
        <dbReference type="ARBA" id="ARBA00022598"/>
    </source>
</evidence>
<feature type="domain" description="Aminoacyl-tRNA synthetase class I anticodon-binding" evidence="6">
    <location>
        <begin position="7"/>
        <end position="74"/>
    </location>
</feature>
<evidence type="ECO:0000256" key="5">
    <source>
        <dbReference type="ARBA" id="ARBA00023146"/>
    </source>
</evidence>
<reference evidence="7" key="1">
    <citation type="submission" date="2020-11" db="EMBL/GenBank/DDBJ databases">
        <authorList>
            <person name="Tran Van P."/>
        </authorList>
    </citation>
    <scope>NUCLEOTIDE SEQUENCE</scope>
</reference>
<accession>A0A7R9LML0</accession>
<dbReference type="Pfam" id="PF19269">
    <property type="entry name" value="Anticodon_2"/>
    <property type="match status" value="1"/>
</dbReference>
<dbReference type="Gene3D" id="1.10.10.350">
    <property type="match status" value="1"/>
</dbReference>
<evidence type="ECO:0000256" key="2">
    <source>
        <dbReference type="ARBA" id="ARBA00022741"/>
    </source>
</evidence>
<feature type="non-terminal residue" evidence="7">
    <location>
        <position position="83"/>
    </location>
</feature>
<proteinExistence type="predicted"/>
<evidence type="ECO:0000259" key="6">
    <source>
        <dbReference type="Pfam" id="PF19269"/>
    </source>
</evidence>
<dbReference type="Proteomes" id="UP000759131">
    <property type="component" value="Unassembled WGS sequence"/>
</dbReference>
<evidence type="ECO:0000313" key="8">
    <source>
        <dbReference type="Proteomes" id="UP000759131"/>
    </source>
</evidence>
<organism evidence="7">
    <name type="scientific">Medioppia subpectinata</name>
    <dbReference type="NCBI Taxonomy" id="1979941"/>
    <lineage>
        <taxon>Eukaryota</taxon>
        <taxon>Metazoa</taxon>
        <taxon>Ecdysozoa</taxon>
        <taxon>Arthropoda</taxon>
        <taxon>Chelicerata</taxon>
        <taxon>Arachnida</taxon>
        <taxon>Acari</taxon>
        <taxon>Acariformes</taxon>
        <taxon>Sarcoptiformes</taxon>
        <taxon>Oribatida</taxon>
        <taxon>Brachypylina</taxon>
        <taxon>Oppioidea</taxon>
        <taxon>Oppiidae</taxon>
        <taxon>Medioppia</taxon>
    </lineage>
</organism>
<evidence type="ECO:0000313" key="7">
    <source>
        <dbReference type="EMBL" id="CAD7644475.1"/>
    </source>
</evidence>
<gene>
    <name evidence="7" type="ORF">OSB1V03_LOCUS20069</name>
</gene>